<evidence type="ECO:0000313" key="1">
    <source>
        <dbReference type="EMBL" id="GFS16362.1"/>
    </source>
</evidence>
<accession>A0AAV4J5Z0</accession>
<organism evidence="1 2">
    <name type="scientific">Elysia marginata</name>
    <dbReference type="NCBI Taxonomy" id="1093978"/>
    <lineage>
        <taxon>Eukaryota</taxon>
        <taxon>Metazoa</taxon>
        <taxon>Spiralia</taxon>
        <taxon>Lophotrochozoa</taxon>
        <taxon>Mollusca</taxon>
        <taxon>Gastropoda</taxon>
        <taxon>Heterobranchia</taxon>
        <taxon>Euthyneura</taxon>
        <taxon>Panpulmonata</taxon>
        <taxon>Sacoglossa</taxon>
        <taxon>Placobranchoidea</taxon>
        <taxon>Plakobranchidae</taxon>
        <taxon>Elysia</taxon>
    </lineage>
</organism>
<name>A0AAV4J5Z0_9GAST</name>
<evidence type="ECO:0008006" key="3">
    <source>
        <dbReference type="Google" id="ProtNLM"/>
    </source>
</evidence>
<proteinExistence type="predicted"/>
<gene>
    <name evidence="1" type="ORF">ElyMa_001471000</name>
</gene>
<protein>
    <recommendedName>
        <fullName evidence="3">HNH endonuclease</fullName>
    </recommendedName>
</protein>
<keyword evidence="2" id="KW-1185">Reference proteome</keyword>
<evidence type="ECO:0000313" key="2">
    <source>
        <dbReference type="Proteomes" id="UP000762676"/>
    </source>
</evidence>
<comment type="caution">
    <text evidence="1">The sequence shown here is derived from an EMBL/GenBank/DDBJ whole genome shotgun (WGS) entry which is preliminary data.</text>
</comment>
<reference evidence="1 2" key="1">
    <citation type="journal article" date="2021" name="Elife">
        <title>Chloroplast acquisition without the gene transfer in kleptoplastic sea slugs, Plakobranchus ocellatus.</title>
        <authorList>
            <person name="Maeda T."/>
            <person name="Takahashi S."/>
            <person name="Yoshida T."/>
            <person name="Shimamura S."/>
            <person name="Takaki Y."/>
            <person name="Nagai Y."/>
            <person name="Toyoda A."/>
            <person name="Suzuki Y."/>
            <person name="Arimoto A."/>
            <person name="Ishii H."/>
            <person name="Satoh N."/>
            <person name="Nishiyama T."/>
            <person name="Hasebe M."/>
            <person name="Maruyama T."/>
            <person name="Minagawa J."/>
            <person name="Obokata J."/>
            <person name="Shigenobu S."/>
        </authorList>
    </citation>
    <scope>NUCLEOTIDE SEQUENCE [LARGE SCALE GENOMIC DNA]</scope>
</reference>
<sequence length="690" mass="78290">MTYPRTNMDDLIEELLAEMPAPRDHQFIDPAPRDHQFIDLDDQVPFPVQLPDNAPWVELINDAKDEFEVDGAAVVFSSWRVAIVKEGPLTADDADEADDFLRMYDHITDEATAYVLDLFRDYHELDACITDERAARLLNGLPDGEYLIKIKFLRVQGKDEWTLEDKLDPVRTERKKGQEIVAISRGTKPGALTGIDSVYYQNSYPITATVYGLYPIRDPDPENLAPMKDGDLNCVAQRVVEHFEGALRGQGLTPTRRLKLQAWEERVHETGATVDDVSKLEKILKRAIILRDIAGEDIYNSGKYQGWHRPVELVCHNGHAWPKDLRFPQSREVRLYEGDVWQAIQEATQGEPLAVWLLGGQHRSLEVDQFVLQDGRTFRTEGAHKRLQAICQALGDPALAEKTFGENHAASCRAMREALPDCLGWGAFVEVWKPGDLILTSRQKVRNQVQRLLFQKHKASYPNTSVPLLYHPQDSRKQNILVTIPGTDRQEELVLNDTVDVALEAAEAAIQTDDWRLGYSISVHFSQGLTIHNPQKVWIVDDYLQWSNLAYLAVSRVEYMRQLARVACPPEEGSIAGPPSEQQMRKAIQKKLVAYKRQDRAKGLAGFDLKVDHILQLKEAQNNRCSACNIELLWVYPPEDTQQFSVDRLDNSRGHSRGNVRLTCLDCNRKRGYAALAAEMDAFVDELPRG</sequence>
<dbReference type="EMBL" id="BMAT01002893">
    <property type="protein sequence ID" value="GFS16362.1"/>
    <property type="molecule type" value="Genomic_DNA"/>
</dbReference>
<dbReference type="Proteomes" id="UP000762676">
    <property type="component" value="Unassembled WGS sequence"/>
</dbReference>
<dbReference type="AlphaFoldDB" id="A0AAV4J5Z0"/>
<dbReference type="Gene3D" id="3.30.40.220">
    <property type="match status" value="1"/>
</dbReference>